<proteinExistence type="predicted"/>
<dbReference type="KEGG" id="meh:M301_2276"/>
<organism evidence="2 3">
    <name type="scientific">Methylotenera versatilis (strain 301)</name>
    <dbReference type="NCBI Taxonomy" id="666681"/>
    <lineage>
        <taxon>Bacteria</taxon>
        <taxon>Pseudomonadati</taxon>
        <taxon>Pseudomonadota</taxon>
        <taxon>Betaproteobacteria</taxon>
        <taxon>Nitrosomonadales</taxon>
        <taxon>Methylophilaceae</taxon>
        <taxon>Methylotenera</taxon>
    </lineage>
</organism>
<accession>D7DLU7</accession>
<dbReference type="Pfam" id="PF00027">
    <property type="entry name" value="cNMP_binding"/>
    <property type="match status" value="1"/>
</dbReference>
<dbReference type="InterPro" id="IPR018490">
    <property type="entry name" value="cNMP-bd_dom_sf"/>
</dbReference>
<dbReference type="SUPFAM" id="SSF51206">
    <property type="entry name" value="cAMP-binding domain-like"/>
    <property type="match status" value="1"/>
</dbReference>
<dbReference type="InterPro" id="IPR014710">
    <property type="entry name" value="RmlC-like_jellyroll"/>
</dbReference>
<gene>
    <name evidence="2" type="ordered locus">M301_2276</name>
</gene>
<dbReference type="PROSITE" id="PS50042">
    <property type="entry name" value="CNMP_BINDING_3"/>
    <property type="match status" value="1"/>
</dbReference>
<sequence length="174" mass="19095" precursor="true">MELHPDLVYLGGADQYEEEIFEIIEDIKLFEAFSLDEVRTLCQLMHCYAAPKGITLLKEGDAGDYLILILTGNVEVTKTIPSGEVKLISQVGVGATLGEMSMIDGCPRFASCVTVLPTDFAVLTRETLNDVLLQMPRLGNKLLLTLLQTMSIRLREAIVESKVDLSSGLYVASL</sequence>
<dbReference type="Proteomes" id="UP000000383">
    <property type="component" value="Chromosome"/>
</dbReference>
<reference evidence="2 3" key="2">
    <citation type="journal article" date="2011" name="J. Bacteriol.">
        <title>Genomes of three methylotrophs from a single niche uncover genetic and metabolic divergence of Methylophilaceae.</title>
        <authorList>
            <person name="Lapidus A."/>
            <person name="Clum A."/>
            <person name="Labutti K."/>
            <person name="Kaluzhnaya M.G."/>
            <person name="Lim S."/>
            <person name="Beck D.A."/>
            <person name="Glavina Del Rio T."/>
            <person name="Nolan M."/>
            <person name="Mavromatis K."/>
            <person name="Huntemann M."/>
            <person name="Lucas S."/>
            <person name="Lidstrom M.E."/>
            <person name="Ivanova N."/>
            <person name="Chistoserdova L."/>
        </authorList>
    </citation>
    <scope>NUCLEOTIDE SEQUENCE [LARGE SCALE GENOMIC DNA]</scope>
    <source>
        <strain evidence="2 3">301</strain>
    </source>
</reference>
<dbReference type="EMBL" id="CP002056">
    <property type="protein sequence ID" value="ADI30641.1"/>
    <property type="molecule type" value="Genomic_DNA"/>
</dbReference>
<dbReference type="SMART" id="SM00100">
    <property type="entry name" value="cNMP"/>
    <property type="match status" value="1"/>
</dbReference>
<dbReference type="AlphaFoldDB" id="D7DLU7"/>
<keyword evidence="3" id="KW-1185">Reference proteome</keyword>
<dbReference type="PANTHER" id="PTHR23011:SF28">
    <property type="entry name" value="CYCLIC NUCLEOTIDE-BINDING DOMAIN CONTAINING PROTEIN"/>
    <property type="match status" value="1"/>
</dbReference>
<evidence type="ECO:0000313" key="3">
    <source>
        <dbReference type="Proteomes" id="UP000000383"/>
    </source>
</evidence>
<dbReference type="PANTHER" id="PTHR23011">
    <property type="entry name" value="CYCLIC NUCLEOTIDE-BINDING DOMAIN CONTAINING PROTEIN"/>
    <property type="match status" value="1"/>
</dbReference>
<name>D7DLU7_METV0</name>
<protein>
    <submittedName>
        <fullName evidence="2">Putative transcriptional regulator, Crp/Fnr family</fullName>
    </submittedName>
</protein>
<dbReference type="eggNOG" id="COG0664">
    <property type="taxonomic scope" value="Bacteria"/>
</dbReference>
<feature type="domain" description="Cyclic nucleotide-binding" evidence="1">
    <location>
        <begin position="29"/>
        <end position="149"/>
    </location>
</feature>
<dbReference type="InterPro" id="IPR000595">
    <property type="entry name" value="cNMP-bd_dom"/>
</dbReference>
<dbReference type="CDD" id="cd00038">
    <property type="entry name" value="CAP_ED"/>
    <property type="match status" value="1"/>
</dbReference>
<dbReference type="HOGENOM" id="CLU_075053_16_0_4"/>
<dbReference type="Gene3D" id="2.60.120.10">
    <property type="entry name" value="Jelly Rolls"/>
    <property type="match status" value="1"/>
</dbReference>
<reference evidence="3" key="1">
    <citation type="submission" date="2010-05" db="EMBL/GenBank/DDBJ databases">
        <title>Complete sequence of Methylotenera sp. 301.</title>
        <authorList>
            <person name="Lucas S."/>
            <person name="Copeland A."/>
            <person name="Lapidus A."/>
            <person name="Cheng J.-F."/>
            <person name="Bruce D."/>
            <person name="Goodwin L."/>
            <person name="Pitluck S."/>
            <person name="Clum A."/>
            <person name="Land M."/>
            <person name="Hauser L."/>
            <person name="Kyrpides N."/>
            <person name="Ivanova N."/>
            <person name="Chistoservova L."/>
            <person name="Kalyuzhnaya M."/>
            <person name="Woyke T."/>
        </authorList>
    </citation>
    <scope>NUCLEOTIDE SEQUENCE [LARGE SCALE GENOMIC DNA]</scope>
    <source>
        <strain evidence="3">301</strain>
    </source>
</reference>
<evidence type="ECO:0000313" key="2">
    <source>
        <dbReference type="EMBL" id="ADI30641.1"/>
    </source>
</evidence>
<evidence type="ECO:0000259" key="1">
    <source>
        <dbReference type="PROSITE" id="PS50042"/>
    </source>
</evidence>
<dbReference type="STRING" id="666681.M301_2276"/>